<dbReference type="EMBL" id="KT247168">
    <property type="protein sequence ID" value="ALL41257.1"/>
    <property type="molecule type" value="mRNA"/>
</dbReference>
<proteinExistence type="evidence at transcript level"/>
<name>A0A0S1MK08_PHAPC</name>
<protein>
    <submittedName>
        <fullName evidence="1">Uncharacterized protein</fullName>
    </submittedName>
</protein>
<evidence type="ECO:0000313" key="1">
    <source>
        <dbReference type="EMBL" id="ALL41257.1"/>
    </source>
</evidence>
<sequence>MLCISTHGRLLRYSAAILLLLLLVGWTVLDIPCTCATRSLGDIPHLYTRGFP</sequence>
<reference evidence="1" key="1">
    <citation type="submission" date="2015-07" db="EMBL/GenBank/DDBJ databases">
        <title>Elucidating the P. pachyrhizi secretome and potential effectors.</title>
        <authorList>
            <person name="de Carvalho M.C.C.G."/>
            <person name="Nascimento L.C."/>
            <person name="Darben L.M."/>
            <person name="Polizel-Podanosqui A.M."/>
            <person name="Lopes-Caitar V.S."/>
            <person name="Rocha C.S."/>
            <person name="Qi M."/>
            <person name="Carazolle M."/>
            <person name="Kuwahara M.K."/>
            <person name="Pereira G.A.G."/>
            <person name="Abdelnoor R.V."/>
            <person name="Whitham S.A."/>
            <person name="Marcelino-Guimaraes F.C."/>
        </authorList>
    </citation>
    <scope>NUCLEOTIDE SEQUENCE</scope>
</reference>
<accession>A0A0S1MK08</accession>
<dbReference type="AlphaFoldDB" id="A0A0S1MK08"/>
<organism evidence="1">
    <name type="scientific">Phakopsora pachyrhizi</name>
    <name type="common">Asian soybean rust disease fungus</name>
    <dbReference type="NCBI Taxonomy" id="170000"/>
    <lineage>
        <taxon>Eukaryota</taxon>
        <taxon>Fungi</taxon>
        <taxon>Dikarya</taxon>
        <taxon>Basidiomycota</taxon>
        <taxon>Pucciniomycotina</taxon>
        <taxon>Pucciniomycetes</taxon>
        <taxon>Pucciniales</taxon>
        <taxon>Phakopsoraceae</taxon>
        <taxon>Phakopsora</taxon>
    </lineage>
</organism>